<organism evidence="1 2">
    <name type="scientific">Ovis ammon polii x Ovis aries</name>
    <dbReference type="NCBI Taxonomy" id="2918886"/>
    <lineage>
        <taxon>Eukaryota</taxon>
        <taxon>Metazoa</taxon>
        <taxon>Chordata</taxon>
        <taxon>Craniata</taxon>
        <taxon>Vertebrata</taxon>
        <taxon>Euteleostomi</taxon>
        <taxon>Mammalia</taxon>
        <taxon>Eutheria</taxon>
        <taxon>Laurasiatheria</taxon>
        <taxon>Artiodactyla</taxon>
        <taxon>Ruminantia</taxon>
        <taxon>Pecora</taxon>
        <taxon>Bovidae</taxon>
        <taxon>Caprinae</taxon>
        <taxon>Ovis</taxon>
    </lineage>
</organism>
<proteinExistence type="predicted"/>
<evidence type="ECO:0000313" key="1">
    <source>
        <dbReference type="EMBL" id="KAI4573188.1"/>
    </source>
</evidence>
<name>A0ACB9UMH8_9CETA</name>
<sequence length="146" mass="15994">MWAPGSGVKECVSSMKSMVLINNVRANQMLQSLIKKVWIPMKPYYTQAYQEIWVGTGLMAYIVYKIRSADKRSKALKVRACVMTAVHSSPPQTVSASCFSLESFQRRSGSWSSLTSFPRTGHRPGSAVGTWDPVLTCCGAAALGPE</sequence>
<dbReference type="Proteomes" id="UP001057279">
    <property type="component" value="Linkage Group LG15"/>
</dbReference>
<evidence type="ECO:0000313" key="2">
    <source>
        <dbReference type="Proteomes" id="UP001057279"/>
    </source>
</evidence>
<dbReference type="EMBL" id="CM043040">
    <property type="protein sequence ID" value="KAI4573188.1"/>
    <property type="molecule type" value="Genomic_DNA"/>
</dbReference>
<gene>
    <name evidence="1" type="ORF">MJG53_013026</name>
</gene>
<reference evidence="1" key="1">
    <citation type="submission" date="2022-03" db="EMBL/GenBank/DDBJ databases">
        <title>Genomic analyses of argali, domestic sheep and their hybrids provide insights into chromosomal evolution, heterosis and genetic basis of agronomic traits.</title>
        <authorList>
            <person name="Li M."/>
        </authorList>
    </citation>
    <scope>NUCLEOTIDE SEQUENCE</scope>
    <source>
        <strain evidence="1">F1 hybrid</strain>
    </source>
</reference>
<keyword evidence="2" id="KW-1185">Reference proteome</keyword>
<comment type="caution">
    <text evidence="1">The sequence shown here is derived from an EMBL/GenBank/DDBJ whole genome shotgun (WGS) entry which is preliminary data.</text>
</comment>
<protein>
    <submittedName>
        <fullName evidence="1">Uncharacterized protein</fullName>
    </submittedName>
</protein>
<accession>A0ACB9UMH8</accession>